<dbReference type="CDD" id="cd03024">
    <property type="entry name" value="DsbA_FrnE"/>
    <property type="match status" value="1"/>
</dbReference>
<dbReference type="SUPFAM" id="SSF52833">
    <property type="entry name" value="Thioredoxin-like"/>
    <property type="match status" value="1"/>
</dbReference>
<proteinExistence type="predicted"/>
<dbReference type="Pfam" id="PF01323">
    <property type="entry name" value="DSBA"/>
    <property type="match status" value="1"/>
</dbReference>
<sequence>MSDPDSTPSPEPQRTIKIIFISDYICSFCYIGNKSLRDAIAGCHDLNVRFDVEFRPFALLCQSSQAEQAKVNGGKLPNRREYLARKFGKEQAEAKWKAVEELAQKAGLRLAEDGIVARSILAHRLAVKAYQVGGQEMQGKLNDIVFEAVFADCKDISDIEFLAEAAEKVGLMDKTEATTFLQDTDCKGCVDKMIDAARASGVSGVPSIIIDGKWALNGVQSTECYLQILRKIAQAPPSTPNAACSAACMTEGTPIIPVHS</sequence>
<evidence type="ECO:0000259" key="1">
    <source>
        <dbReference type="Pfam" id="PF01323"/>
    </source>
</evidence>
<dbReference type="AlphaFoldDB" id="A0A1J8Q5W9"/>
<dbReference type="STRING" id="180088.A0A1J8Q5W9"/>
<protein>
    <recommendedName>
        <fullName evidence="1">DSBA-like thioredoxin domain-containing protein</fullName>
    </recommendedName>
</protein>
<dbReference type="EMBL" id="LVVM01002576">
    <property type="protein sequence ID" value="OJA16405.1"/>
    <property type="molecule type" value="Genomic_DNA"/>
</dbReference>
<reference evidence="2 3" key="1">
    <citation type="submission" date="2016-03" db="EMBL/GenBank/DDBJ databases">
        <title>Comparative genomics of the ectomycorrhizal sister species Rhizopogon vinicolor and Rhizopogon vesiculosus (Basidiomycota: Boletales) reveals a divergence of the mating type B locus.</title>
        <authorList>
            <person name="Mujic A.B."/>
            <person name="Kuo A."/>
            <person name="Tritt A."/>
            <person name="Lipzen A."/>
            <person name="Chen C."/>
            <person name="Johnson J."/>
            <person name="Sharma A."/>
            <person name="Barry K."/>
            <person name="Grigoriev I.V."/>
            <person name="Spatafora J.W."/>
        </authorList>
    </citation>
    <scope>NUCLEOTIDE SEQUENCE [LARGE SCALE GENOMIC DNA]</scope>
    <source>
        <strain evidence="2 3">AM-OR11-056</strain>
    </source>
</reference>
<name>A0A1J8Q5W9_9AGAM</name>
<comment type="caution">
    <text evidence="2">The sequence shown here is derived from an EMBL/GenBank/DDBJ whole genome shotgun (WGS) entry which is preliminary data.</text>
</comment>
<evidence type="ECO:0000313" key="3">
    <source>
        <dbReference type="Proteomes" id="UP000183567"/>
    </source>
</evidence>
<dbReference type="InterPro" id="IPR001853">
    <property type="entry name" value="DSBA-like_thioredoxin_dom"/>
</dbReference>
<dbReference type="PANTHER" id="PTHR13887:SF41">
    <property type="entry name" value="THIOREDOXIN SUPERFAMILY PROTEIN"/>
    <property type="match status" value="1"/>
</dbReference>
<keyword evidence="3" id="KW-1185">Reference proteome</keyword>
<evidence type="ECO:0000313" key="2">
    <source>
        <dbReference type="EMBL" id="OJA16405.1"/>
    </source>
</evidence>
<dbReference type="Proteomes" id="UP000183567">
    <property type="component" value="Unassembled WGS sequence"/>
</dbReference>
<dbReference type="PANTHER" id="PTHR13887">
    <property type="entry name" value="GLUTATHIONE S-TRANSFERASE KAPPA"/>
    <property type="match status" value="1"/>
</dbReference>
<feature type="domain" description="DSBA-like thioredoxin" evidence="1">
    <location>
        <begin position="18"/>
        <end position="226"/>
    </location>
</feature>
<dbReference type="OrthoDB" id="1930760at2759"/>
<accession>A0A1J8Q5W9</accession>
<dbReference type="Gene3D" id="3.40.30.10">
    <property type="entry name" value="Glutaredoxin"/>
    <property type="match status" value="1"/>
</dbReference>
<gene>
    <name evidence="2" type="ORF">AZE42_05506</name>
</gene>
<dbReference type="InterPro" id="IPR036249">
    <property type="entry name" value="Thioredoxin-like_sf"/>
</dbReference>
<organism evidence="2 3">
    <name type="scientific">Rhizopogon vesiculosus</name>
    <dbReference type="NCBI Taxonomy" id="180088"/>
    <lineage>
        <taxon>Eukaryota</taxon>
        <taxon>Fungi</taxon>
        <taxon>Dikarya</taxon>
        <taxon>Basidiomycota</taxon>
        <taxon>Agaricomycotina</taxon>
        <taxon>Agaricomycetes</taxon>
        <taxon>Agaricomycetidae</taxon>
        <taxon>Boletales</taxon>
        <taxon>Suillineae</taxon>
        <taxon>Rhizopogonaceae</taxon>
        <taxon>Rhizopogon</taxon>
    </lineage>
</organism>
<dbReference type="GO" id="GO:0016491">
    <property type="term" value="F:oxidoreductase activity"/>
    <property type="evidence" value="ECO:0007669"/>
    <property type="project" value="InterPro"/>
</dbReference>